<gene>
    <name evidence="6" type="ORF">Pla144_48110</name>
</gene>
<dbReference type="PROSITE" id="PS51206">
    <property type="entry name" value="SF3_HELICASE_1"/>
    <property type="match status" value="1"/>
</dbReference>
<dbReference type="Gene3D" id="3.40.50.300">
    <property type="entry name" value="P-loop containing nucleotide triphosphate hydrolases"/>
    <property type="match status" value="1"/>
</dbReference>
<evidence type="ECO:0000313" key="6">
    <source>
        <dbReference type="EMBL" id="TWU20910.1"/>
    </source>
</evidence>
<dbReference type="InterPro" id="IPR036388">
    <property type="entry name" value="WH-like_DNA-bd_sf"/>
</dbReference>
<dbReference type="EMBL" id="SJPS01000012">
    <property type="protein sequence ID" value="TWU20910.1"/>
    <property type="molecule type" value="Genomic_DNA"/>
</dbReference>
<protein>
    <recommendedName>
        <fullName evidence="5">SF3 helicase domain-containing protein</fullName>
    </recommendedName>
</protein>
<dbReference type="RefSeq" id="WP_146453028.1">
    <property type="nucleotide sequence ID" value="NZ_SJPS01000012.1"/>
</dbReference>
<organism evidence="6 7">
    <name type="scientific">Bythopirellula polymerisocia</name>
    <dbReference type="NCBI Taxonomy" id="2528003"/>
    <lineage>
        <taxon>Bacteria</taxon>
        <taxon>Pseudomonadati</taxon>
        <taxon>Planctomycetota</taxon>
        <taxon>Planctomycetia</taxon>
        <taxon>Pirellulales</taxon>
        <taxon>Lacipirellulaceae</taxon>
        <taxon>Bythopirellula</taxon>
    </lineage>
</organism>
<dbReference type="SUPFAM" id="SSF52540">
    <property type="entry name" value="P-loop containing nucleoside triphosphate hydrolases"/>
    <property type="match status" value="1"/>
</dbReference>
<keyword evidence="7" id="KW-1185">Reference proteome</keyword>
<feature type="region of interest" description="Disordered" evidence="4">
    <location>
        <begin position="1"/>
        <end position="42"/>
    </location>
</feature>
<comment type="caution">
    <text evidence="6">The sequence shown here is derived from an EMBL/GenBank/DDBJ whole genome shotgun (WGS) entry which is preliminary data.</text>
</comment>
<feature type="domain" description="SF3 helicase" evidence="5">
    <location>
        <begin position="199"/>
        <end position="357"/>
    </location>
</feature>
<dbReference type="OrthoDB" id="288091at2"/>
<dbReference type="PANTHER" id="PTHR35372:SF2">
    <property type="entry name" value="SF3 HELICASE DOMAIN-CONTAINING PROTEIN"/>
    <property type="match status" value="1"/>
</dbReference>
<reference evidence="6 7" key="1">
    <citation type="submission" date="2019-02" db="EMBL/GenBank/DDBJ databases">
        <title>Deep-cultivation of Planctomycetes and their phenomic and genomic characterization uncovers novel biology.</title>
        <authorList>
            <person name="Wiegand S."/>
            <person name="Jogler M."/>
            <person name="Boedeker C."/>
            <person name="Pinto D."/>
            <person name="Vollmers J."/>
            <person name="Rivas-Marin E."/>
            <person name="Kohn T."/>
            <person name="Peeters S.H."/>
            <person name="Heuer A."/>
            <person name="Rast P."/>
            <person name="Oberbeckmann S."/>
            <person name="Bunk B."/>
            <person name="Jeske O."/>
            <person name="Meyerdierks A."/>
            <person name="Storesund J.E."/>
            <person name="Kallscheuer N."/>
            <person name="Luecker S."/>
            <person name="Lage O.M."/>
            <person name="Pohl T."/>
            <person name="Merkel B.J."/>
            <person name="Hornburger P."/>
            <person name="Mueller R.-W."/>
            <person name="Bruemmer F."/>
            <person name="Labrenz M."/>
            <person name="Spormann A.M."/>
            <person name="Op Den Camp H."/>
            <person name="Overmann J."/>
            <person name="Amann R."/>
            <person name="Jetten M.S.M."/>
            <person name="Mascher T."/>
            <person name="Medema M.H."/>
            <person name="Devos D.P."/>
            <person name="Kaster A.-K."/>
            <person name="Ovreas L."/>
            <person name="Rohde M."/>
            <person name="Galperin M.Y."/>
            <person name="Jogler C."/>
        </authorList>
    </citation>
    <scope>NUCLEOTIDE SEQUENCE [LARGE SCALE GENOMIC DNA]</scope>
    <source>
        <strain evidence="6 7">Pla144</strain>
    </source>
</reference>
<dbReference type="NCBIfam" id="TIGR01613">
    <property type="entry name" value="primase_Cterm"/>
    <property type="match status" value="1"/>
</dbReference>
<evidence type="ECO:0000256" key="2">
    <source>
        <dbReference type="ARBA" id="ARBA00022801"/>
    </source>
</evidence>
<proteinExistence type="predicted"/>
<accession>A0A5C6C8M3</accession>
<dbReference type="Pfam" id="PF19263">
    <property type="entry name" value="DUF5906"/>
    <property type="match status" value="1"/>
</dbReference>
<dbReference type="Gene3D" id="1.10.10.10">
    <property type="entry name" value="Winged helix-like DNA-binding domain superfamily/Winged helix DNA-binding domain"/>
    <property type="match status" value="1"/>
</dbReference>
<dbReference type="InterPro" id="IPR051620">
    <property type="entry name" value="ORF904-like_C"/>
</dbReference>
<dbReference type="InterPro" id="IPR027417">
    <property type="entry name" value="P-loop_NTPase"/>
</dbReference>
<name>A0A5C6C8M3_9BACT</name>
<dbReference type="AlphaFoldDB" id="A0A5C6C8M3"/>
<keyword evidence="2" id="KW-0378">Hydrolase</keyword>
<dbReference type="Proteomes" id="UP000318437">
    <property type="component" value="Unassembled WGS sequence"/>
</dbReference>
<evidence type="ECO:0000256" key="1">
    <source>
        <dbReference type="ARBA" id="ARBA00022741"/>
    </source>
</evidence>
<dbReference type="PANTHER" id="PTHR35372">
    <property type="entry name" value="ATP BINDING PROTEIN-RELATED"/>
    <property type="match status" value="1"/>
</dbReference>
<evidence type="ECO:0000256" key="3">
    <source>
        <dbReference type="ARBA" id="ARBA00022840"/>
    </source>
</evidence>
<evidence type="ECO:0000259" key="5">
    <source>
        <dbReference type="PROSITE" id="PS51206"/>
    </source>
</evidence>
<evidence type="ECO:0000256" key="4">
    <source>
        <dbReference type="SAM" id="MobiDB-lite"/>
    </source>
</evidence>
<dbReference type="GO" id="GO:0016787">
    <property type="term" value="F:hydrolase activity"/>
    <property type="evidence" value="ECO:0007669"/>
    <property type="project" value="UniProtKB-KW"/>
</dbReference>
<keyword evidence="1" id="KW-0547">Nucleotide-binding</keyword>
<dbReference type="InterPro" id="IPR045455">
    <property type="entry name" value="NrS-1_pol-like_helicase"/>
</dbReference>
<dbReference type="InterPro" id="IPR014015">
    <property type="entry name" value="Helicase_SF3_DNA-vir"/>
</dbReference>
<evidence type="ECO:0000313" key="7">
    <source>
        <dbReference type="Proteomes" id="UP000318437"/>
    </source>
</evidence>
<sequence>MKSSTAQQPEAREVGVAKANGKPTKNLSLALPKQPASKADPADPAAAFLRRYKRDGVSCLQFHRGTFMQWKGGCYREALVEEVRSELVQSFKQGWSGIRRSNVSDVLEHVKSEIMLPGSVDSPTWIGEKPRGFDPDECLATRSAIIHLPSFVTNRQPSIVAATPRFFTTAATDFDLDLDPPKPATWLDFLDSQWCDDQQSIDTLQELMGYLLTSDTRQQKIFMVVGPKRSGKGTIARIIRGVVGEANISAPTLAGLSTNFGLAPLIGKSVAIISDARLSGRPDQGVIVERLLSISGEDAQTIDRKFQPAVTCKLPTRFVVISNELPRLNDASTAVVSRVVLLHTTQSFYGREDQSLTEKLLGELPGILLWAIQGWQRLRQRGYFIQPESALDSLTEMADLASPVSAFIEDCCEISPAESVVIADLFEAWKQWCRIQGREKQAGNAQSFGRDLFAAETSIRRVRPGTDGKRQRVYEGIGLKCQ</sequence>
<dbReference type="InterPro" id="IPR006500">
    <property type="entry name" value="Helicase_put_C_phage/plasmid"/>
</dbReference>
<keyword evidence="3" id="KW-0067">ATP-binding</keyword>
<feature type="compositionally biased region" description="Low complexity" evidence="4">
    <location>
        <begin position="32"/>
        <end position="42"/>
    </location>
</feature>
<dbReference type="GO" id="GO:0005524">
    <property type="term" value="F:ATP binding"/>
    <property type="evidence" value="ECO:0007669"/>
    <property type="project" value="UniProtKB-KW"/>
</dbReference>